<dbReference type="EMBL" id="NTJD01000002">
    <property type="protein sequence ID" value="PCD77705.1"/>
    <property type="molecule type" value="Genomic_DNA"/>
</dbReference>
<organism evidence="10 11">
    <name type="scientific">Pseudothioclava arenosa</name>
    <dbReference type="NCBI Taxonomy" id="1795308"/>
    <lineage>
        <taxon>Bacteria</taxon>
        <taxon>Pseudomonadati</taxon>
        <taxon>Pseudomonadota</taxon>
        <taxon>Alphaproteobacteria</taxon>
        <taxon>Rhodobacterales</taxon>
        <taxon>Paracoccaceae</taxon>
        <taxon>Pseudothioclava</taxon>
    </lineage>
</organism>
<evidence type="ECO:0000256" key="3">
    <source>
        <dbReference type="ARBA" id="ARBA00022475"/>
    </source>
</evidence>
<comment type="subcellular location">
    <subcellularLocation>
        <location evidence="1">Cell inner membrane</location>
        <topology evidence="1">Multi-pass membrane protein</topology>
    </subcellularLocation>
</comment>
<evidence type="ECO:0000256" key="4">
    <source>
        <dbReference type="ARBA" id="ARBA00022519"/>
    </source>
</evidence>
<comment type="caution">
    <text evidence="10">The sequence shown here is derived from an EMBL/GenBank/DDBJ whole genome shotgun (WGS) entry which is preliminary data.</text>
</comment>
<keyword evidence="6 9" id="KW-1133">Transmembrane helix</keyword>
<feature type="transmembrane region" description="Helical" evidence="9">
    <location>
        <begin position="7"/>
        <end position="27"/>
    </location>
</feature>
<gene>
    <name evidence="10" type="ORF">CLN94_04195</name>
</gene>
<feature type="transmembrane region" description="Helical" evidence="9">
    <location>
        <begin position="156"/>
        <end position="174"/>
    </location>
</feature>
<proteinExistence type="inferred from homology"/>
<keyword evidence="11" id="KW-1185">Reference proteome</keyword>
<evidence type="ECO:0000256" key="1">
    <source>
        <dbReference type="ARBA" id="ARBA00004429"/>
    </source>
</evidence>
<keyword evidence="2" id="KW-0813">Transport</keyword>
<dbReference type="GO" id="GO:0005886">
    <property type="term" value="C:plasma membrane"/>
    <property type="evidence" value="ECO:0007669"/>
    <property type="project" value="UniProtKB-SubCell"/>
</dbReference>
<evidence type="ECO:0000256" key="6">
    <source>
        <dbReference type="ARBA" id="ARBA00022989"/>
    </source>
</evidence>
<evidence type="ECO:0000256" key="7">
    <source>
        <dbReference type="ARBA" id="ARBA00023136"/>
    </source>
</evidence>
<evidence type="ECO:0000256" key="2">
    <source>
        <dbReference type="ARBA" id="ARBA00022448"/>
    </source>
</evidence>
<dbReference type="PANTHER" id="PTHR30574:SF1">
    <property type="entry name" value="SULPHUR TRANSPORT DOMAIN-CONTAINING PROTEIN"/>
    <property type="match status" value="1"/>
</dbReference>
<dbReference type="PANTHER" id="PTHR30574">
    <property type="entry name" value="INNER MEMBRANE PROTEIN YEDE"/>
    <property type="match status" value="1"/>
</dbReference>
<sequence>MTVSWKLGGLLLGIVFFAAILLVKPIGVSTQFVVLDGVIADMINPDTIVAGAEGPSSPVSYFNKYAKDIANPWNYGFVFVVAMAIGAGISAAARGAFGGEGPVPALWRANFGASPWKRYMGALLGGIIVVFGARLAGGCTSGHMMSGMGQTAVSGFIFSAGTFLTAVPVALMLYKQEG</sequence>
<reference evidence="10 11" key="1">
    <citation type="submission" date="2017-09" db="EMBL/GenBank/DDBJ databases">
        <title>A multilocus sequence analysis scheme for characterization of bacteria in the genus Thioclava.</title>
        <authorList>
            <person name="Liu Y."/>
            <person name="Shao Z."/>
        </authorList>
    </citation>
    <scope>NUCLEOTIDE SEQUENCE [LARGE SCALE GENOMIC DNA]</scope>
    <source>
        <strain evidence="10 11">CAU 1312</strain>
    </source>
</reference>
<feature type="transmembrane region" description="Helical" evidence="9">
    <location>
        <begin position="118"/>
        <end position="136"/>
    </location>
</feature>
<protein>
    <submittedName>
        <fullName evidence="10">Uncharacterized protein</fullName>
    </submittedName>
</protein>
<feature type="transmembrane region" description="Helical" evidence="9">
    <location>
        <begin position="75"/>
        <end position="97"/>
    </location>
</feature>
<keyword evidence="5 9" id="KW-0812">Transmembrane</keyword>
<keyword evidence="4" id="KW-0997">Cell inner membrane</keyword>
<evidence type="ECO:0000256" key="9">
    <source>
        <dbReference type="SAM" id="Phobius"/>
    </source>
</evidence>
<dbReference type="Proteomes" id="UP000243507">
    <property type="component" value="Unassembled WGS sequence"/>
</dbReference>
<dbReference type="AlphaFoldDB" id="A0A2A4CSZ1"/>
<dbReference type="InterPro" id="IPR007272">
    <property type="entry name" value="Sulf_transp_TsuA/YedE"/>
</dbReference>
<name>A0A2A4CSZ1_9RHOB</name>
<evidence type="ECO:0000313" key="11">
    <source>
        <dbReference type="Proteomes" id="UP000243507"/>
    </source>
</evidence>
<evidence type="ECO:0000256" key="5">
    <source>
        <dbReference type="ARBA" id="ARBA00022692"/>
    </source>
</evidence>
<keyword evidence="7 9" id="KW-0472">Membrane</keyword>
<keyword evidence="3" id="KW-1003">Cell membrane</keyword>
<accession>A0A2A4CSZ1</accession>
<evidence type="ECO:0000256" key="8">
    <source>
        <dbReference type="ARBA" id="ARBA00035655"/>
    </source>
</evidence>
<evidence type="ECO:0000313" key="10">
    <source>
        <dbReference type="EMBL" id="PCD77705.1"/>
    </source>
</evidence>
<dbReference type="Pfam" id="PF04143">
    <property type="entry name" value="Sulf_transp"/>
    <property type="match status" value="1"/>
</dbReference>
<dbReference type="OrthoDB" id="9814020at2"/>
<comment type="similarity">
    <text evidence="8">Belongs to the TsuA/YedE (TC 9.B.102) family.</text>
</comment>